<evidence type="ECO:0000256" key="2">
    <source>
        <dbReference type="ARBA" id="ARBA00022692"/>
    </source>
</evidence>
<feature type="transmembrane region" description="Helical" evidence="5">
    <location>
        <begin position="208"/>
        <end position="228"/>
    </location>
</feature>
<feature type="transmembrane region" description="Helical" evidence="5">
    <location>
        <begin position="397"/>
        <end position="418"/>
    </location>
</feature>
<dbReference type="InterPro" id="IPR036259">
    <property type="entry name" value="MFS_trans_sf"/>
</dbReference>
<dbReference type="EMBL" id="VFLP01000050">
    <property type="protein sequence ID" value="TRX90966.1"/>
    <property type="molecule type" value="Genomic_DNA"/>
</dbReference>
<dbReference type="PANTHER" id="PTHR23507">
    <property type="entry name" value="ZGC:174356"/>
    <property type="match status" value="1"/>
</dbReference>
<evidence type="ECO:0000256" key="1">
    <source>
        <dbReference type="ARBA" id="ARBA00004141"/>
    </source>
</evidence>
<dbReference type="Proteomes" id="UP000319160">
    <property type="component" value="Unassembled WGS sequence"/>
</dbReference>
<evidence type="ECO:0008006" key="8">
    <source>
        <dbReference type="Google" id="ProtNLM"/>
    </source>
</evidence>
<comment type="caution">
    <text evidence="6">The sequence shown here is derived from an EMBL/GenBank/DDBJ whole genome shotgun (WGS) entry which is preliminary data.</text>
</comment>
<protein>
    <recommendedName>
        <fullName evidence="8">Major facilitator superfamily (MFS) profile domain-containing protein</fullName>
    </recommendedName>
</protein>
<dbReference type="OrthoDB" id="5425648at2759"/>
<evidence type="ECO:0000256" key="3">
    <source>
        <dbReference type="ARBA" id="ARBA00022989"/>
    </source>
</evidence>
<keyword evidence="2 5" id="KW-0812">Transmembrane</keyword>
<name>A0A553HSN2_9PEZI</name>
<feature type="transmembrane region" description="Helical" evidence="5">
    <location>
        <begin position="86"/>
        <end position="106"/>
    </location>
</feature>
<evidence type="ECO:0000256" key="4">
    <source>
        <dbReference type="ARBA" id="ARBA00023136"/>
    </source>
</evidence>
<dbReference type="SUPFAM" id="SSF103473">
    <property type="entry name" value="MFS general substrate transporter"/>
    <property type="match status" value="1"/>
</dbReference>
<gene>
    <name evidence="6" type="ORF">FHL15_008171</name>
</gene>
<keyword evidence="7" id="KW-1185">Reference proteome</keyword>
<accession>A0A553HSN2</accession>
<feature type="transmembrane region" description="Helical" evidence="5">
    <location>
        <begin position="184"/>
        <end position="202"/>
    </location>
</feature>
<feature type="transmembrane region" description="Helical" evidence="5">
    <location>
        <begin position="372"/>
        <end position="391"/>
    </location>
</feature>
<dbReference type="GO" id="GO:0022857">
    <property type="term" value="F:transmembrane transporter activity"/>
    <property type="evidence" value="ECO:0007669"/>
    <property type="project" value="TreeGrafter"/>
</dbReference>
<comment type="subcellular location">
    <subcellularLocation>
        <location evidence="1">Membrane</location>
        <topology evidence="1">Multi-pass membrane protein</topology>
    </subcellularLocation>
</comment>
<feature type="transmembrane region" description="Helical" evidence="5">
    <location>
        <begin position="43"/>
        <end position="65"/>
    </location>
</feature>
<dbReference type="AlphaFoldDB" id="A0A553HSN2"/>
<feature type="transmembrane region" description="Helical" evidence="5">
    <location>
        <begin position="430"/>
        <end position="449"/>
    </location>
</feature>
<proteinExistence type="predicted"/>
<dbReference type="CDD" id="cd06174">
    <property type="entry name" value="MFS"/>
    <property type="match status" value="1"/>
</dbReference>
<sequence>MEDSFIESVETPLLQPRRLHSDTSTEDVRNTKFHDFTHSPASVLPLSLLSALALASTSATQIYAYAVIICRDPRRCDEDERRKFSASVAIATTAASVCAIFSLRGFEALCKRTTRVGLAIWLGVRSLSVLMLTLGVLTENIDIAMCSQIFEGLASDNILHFNLNSLYVRAGSNTRISKLIGSSFALYMIGISLSPSIAAVLGDYRNSFVLAYGLFLVAFVYLVVAVRVSPIQPLTPERLLAAEFTERPEQERPRIFLSLLGLVTSHFRFVIEDFRRVPPGLALFFYNMTQSYIFSALMVHTSINFQFSSRENGFLLTIIHVIASLYLFTVLFLIPKIIRKTRDKRQRPPRINDECHERGETLGYNGATRDSLLALVSLLIQTAAVASVGFAKERWQVYSISILLALGLCCPGFLKSYFAALFEPDKKPQALAYLAVMESCGSLLAPVILGVAQTVFSGGGIFLVGGANLGVSCVILSIGILNDHIRDR</sequence>
<dbReference type="Gene3D" id="1.20.1250.20">
    <property type="entry name" value="MFS general substrate transporter like domains"/>
    <property type="match status" value="1"/>
</dbReference>
<dbReference type="GO" id="GO:0016020">
    <property type="term" value="C:membrane"/>
    <property type="evidence" value="ECO:0007669"/>
    <property type="project" value="UniProtKB-SubCell"/>
</dbReference>
<feature type="transmembrane region" description="Helical" evidence="5">
    <location>
        <begin position="118"/>
        <end position="137"/>
    </location>
</feature>
<dbReference type="PANTHER" id="PTHR23507:SF1">
    <property type="entry name" value="FI18259P1-RELATED"/>
    <property type="match status" value="1"/>
</dbReference>
<feature type="transmembrane region" description="Helical" evidence="5">
    <location>
        <begin position="315"/>
        <end position="338"/>
    </location>
</feature>
<feature type="transmembrane region" description="Helical" evidence="5">
    <location>
        <begin position="461"/>
        <end position="481"/>
    </location>
</feature>
<evidence type="ECO:0000313" key="6">
    <source>
        <dbReference type="EMBL" id="TRX90966.1"/>
    </source>
</evidence>
<keyword evidence="3 5" id="KW-1133">Transmembrane helix</keyword>
<evidence type="ECO:0000256" key="5">
    <source>
        <dbReference type="SAM" id="Phobius"/>
    </source>
</evidence>
<organism evidence="6 7">
    <name type="scientific">Xylaria flabelliformis</name>
    <dbReference type="NCBI Taxonomy" id="2512241"/>
    <lineage>
        <taxon>Eukaryota</taxon>
        <taxon>Fungi</taxon>
        <taxon>Dikarya</taxon>
        <taxon>Ascomycota</taxon>
        <taxon>Pezizomycotina</taxon>
        <taxon>Sordariomycetes</taxon>
        <taxon>Xylariomycetidae</taxon>
        <taxon>Xylariales</taxon>
        <taxon>Xylariaceae</taxon>
        <taxon>Xylaria</taxon>
    </lineage>
</organism>
<reference evidence="7" key="1">
    <citation type="submission" date="2019-06" db="EMBL/GenBank/DDBJ databases">
        <title>Draft genome sequence of the griseofulvin-producing fungus Xylaria cubensis strain G536.</title>
        <authorList>
            <person name="Mead M.E."/>
            <person name="Raja H.A."/>
            <person name="Steenwyk J.L."/>
            <person name="Knowles S.L."/>
            <person name="Oberlies N.H."/>
            <person name="Rokas A."/>
        </authorList>
    </citation>
    <scope>NUCLEOTIDE SEQUENCE [LARGE SCALE GENOMIC DNA]</scope>
    <source>
        <strain evidence="7">G536</strain>
    </source>
</reference>
<keyword evidence="4 5" id="KW-0472">Membrane</keyword>
<feature type="transmembrane region" description="Helical" evidence="5">
    <location>
        <begin position="283"/>
        <end position="303"/>
    </location>
</feature>
<evidence type="ECO:0000313" key="7">
    <source>
        <dbReference type="Proteomes" id="UP000319160"/>
    </source>
</evidence>